<dbReference type="Pfam" id="PF00687">
    <property type="entry name" value="Ribosomal_L1"/>
    <property type="match status" value="1"/>
</dbReference>
<dbReference type="OrthoDB" id="1747252at2759"/>
<dbReference type="Gene3D" id="3.30.190.20">
    <property type="match status" value="1"/>
</dbReference>
<dbReference type="EMBL" id="NPHW01004820">
    <property type="protein sequence ID" value="OXV07491.1"/>
    <property type="molecule type" value="Genomic_DNA"/>
</dbReference>
<name>A0A232LTJ3_9EURO</name>
<dbReference type="FunFam" id="3.40.50.790:FF:000001">
    <property type="entry name" value="50S ribosomal protein L1"/>
    <property type="match status" value="1"/>
</dbReference>
<keyword evidence="5" id="KW-1185">Reference proteome</keyword>
<dbReference type="InterPro" id="IPR023674">
    <property type="entry name" value="Ribosomal_uL1-like"/>
</dbReference>
<dbReference type="Gene3D" id="3.40.50.790">
    <property type="match status" value="1"/>
</dbReference>
<evidence type="ECO:0000313" key="4">
    <source>
        <dbReference type="EMBL" id="OXV07491.1"/>
    </source>
</evidence>
<keyword evidence="3" id="KW-0687">Ribonucleoprotein</keyword>
<gene>
    <name evidence="4" type="ORF">Egran_04746</name>
</gene>
<evidence type="ECO:0008006" key="6">
    <source>
        <dbReference type="Google" id="ProtNLM"/>
    </source>
</evidence>
<organism evidence="4 5">
    <name type="scientific">Elaphomyces granulatus</name>
    <dbReference type="NCBI Taxonomy" id="519963"/>
    <lineage>
        <taxon>Eukaryota</taxon>
        <taxon>Fungi</taxon>
        <taxon>Dikarya</taxon>
        <taxon>Ascomycota</taxon>
        <taxon>Pezizomycotina</taxon>
        <taxon>Eurotiomycetes</taxon>
        <taxon>Eurotiomycetidae</taxon>
        <taxon>Eurotiales</taxon>
        <taxon>Elaphomycetaceae</taxon>
        <taxon>Elaphomyces</taxon>
    </lineage>
</organism>
<dbReference type="GO" id="GO:0005762">
    <property type="term" value="C:mitochondrial large ribosomal subunit"/>
    <property type="evidence" value="ECO:0007669"/>
    <property type="project" value="TreeGrafter"/>
</dbReference>
<reference evidence="4 5" key="1">
    <citation type="journal article" date="2015" name="Environ. Microbiol.">
        <title>Metagenome sequence of Elaphomyces granulatus from sporocarp tissue reveals Ascomycota ectomycorrhizal fingerprints of genome expansion and a Proteobacteria-rich microbiome.</title>
        <authorList>
            <person name="Quandt C.A."/>
            <person name="Kohler A."/>
            <person name="Hesse C.N."/>
            <person name="Sharpton T.J."/>
            <person name="Martin F."/>
            <person name="Spatafora J.W."/>
        </authorList>
    </citation>
    <scope>NUCLEOTIDE SEQUENCE [LARGE SCALE GENOMIC DNA]</scope>
    <source>
        <strain evidence="4 5">OSC145934</strain>
    </source>
</reference>
<evidence type="ECO:0000313" key="5">
    <source>
        <dbReference type="Proteomes" id="UP000243515"/>
    </source>
</evidence>
<sequence length="299" mass="33387">MAFSSASLPIVARGSLRPSLGLKVPIAPFLYPLQQQQVRGAKNKFQNKIKGDTKKKAKGPREYKRVDLKNITQFSLCDAMRYIRAFEVGRDRATSKYEVHIRLKTKKDGPVIRNMLNFPHAVRTEARICVICKPGSKHEKDAREAGAVLIGEQEVFDAIKNGHIDFDRCICHTESFEAMNKAGMGRYLGPRGLMPSAKLGTVTEDVGMRVQMLRGGTIYREREGVIRMPIGQLGFSPDQLRDNLRTSIEQVKKDATRLSDQIMKEIFEVVLSSTQSPGFSLNGDFKSDSSPQLDALTGL</sequence>
<dbReference type="SUPFAM" id="SSF56808">
    <property type="entry name" value="Ribosomal protein L1"/>
    <property type="match status" value="1"/>
</dbReference>
<comment type="caution">
    <text evidence="4">The sequence shown here is derived from an EMBL/GenBank/DDBJ whole genome shotgun (WGS) entry which is preliminary data.</text>
</comment>
<dbReference type="InterPro" id="IPR028364">
    <property type="entry name" value="Ribosomal_uL1/biogenesis"/>
</dbReference>
<comment type="similarity">
    <text evidence="1">Belongs to the universal ribosomal protein uL1 family.</text>
</comment>
<dbReference type="AlphaFoldDB" id="A0A232LTJ3"/>
<protein>
    <recommendedName>
        <fullName evidence="6">Ribosomal protein L1</fullName>
    </recommendedName>
</protein>
<dbReference type="CDD" id="cd00403">
    <property type="entry name" value="Ribosomal_L1"/>
    <property type="match status" value="1"/>
</dbReference>
<proteinExistence type="inferred from homology"/>
<evidence type="ECO:0000256" key="2">
    <source>
        <dbReference type="ARBA" id="ARBA00022980"/>
    </source>
</evidence>
<accession>A0A232LTJ3</accession>
<dbReference type="InterPro" id="IPR016095">
    <property type="entry name" value="Ribosomal_uL1_3-a/b-sand"/>
</dbReference>
<evidence type="ECO:0000256" key="3">
    <source>
        <dbReference type="ARBA" id="ARBA00023274"/>
    </source>
</evidence>
<dbReference type="Proteomes" id="UP000243515">
    <property type="component" value="Unassembled WGS sequence"/>
</dbReference>
<keyword evidence="2" id="KW-0689">Ribosomal protein</keyword>
<dbReference type="PANTHER" id="PTHR36427:SF3">
    <property type="entry name" value="LARGE RIBOSOMAL SUBUNIT PROTEIN UL1M"/>
    <property type="match status" value="1"/>
</dbReference>
<evidence type="ECO:0000256" key="1">
    <source>
        <dbReference type="ARBA" id="ARBA00010531"/>
    </source>
</evidence>
<dbReference type="PANTHER" id="PTHR36427">
    <property type="entry name" value="54S RIBOSOMAL PROTEIN L1, MITOCHONDRIAL"/>
    <property type="match status" value="1"/>
</dbReference>
<dbReference type="GO" id="GO:0003735">
    <property type="term" value="F:structural constituent of ribosome"/>
    <property type="evidence" value="ECO:0007669"/>
    <property type="project" value="TreeGrafter"/>
</dbReference>